<evidence type="ECO:0000313" key="1">
    <source>
        <dbReference type="EMBL" id="KAK9003740.1"/>
    </source>
</evidence>
<comment type="caution">
    <text evidence="1">The sequence shown here is derived from an EMBL/GenBank/DDBJ whole genome shotgun (WGS) entry which is preliminary data.</text>
</comment>
<dbReference type="Proteomes" id="UP001396334">
    <property type="component" value="Unassembled WGS sequence"/>
</dbReference>
<protein>
    <submittedName>
        <fullName evidence="1">Uncharacterized protein</fullName>
    </submittedName>
</protein>
<keyword evidence="2" id="KW-1185">Reference proteome</keyword>
<dbReference type="EMBL" id="JBBPBN010000032">
    <property type="protein sequence ID" value="KAK9003740.1"/>
    <property type="molecule type" value="Genomic_DNA"/>
</dbReference>
<gene>
    <name evidence="1" type="ORF">V6N11_018639</name>
</gene>
<sequence>MLGPSIVEGVRVAVIVEWDGVVVNVEGKKSTQEMSMEGIEILDRPNPVGDKLEKSVEVCMAKSSYTDMVVGKSMAAVNVNAVQNVIEIEIVATNMLSIDVRNRPRCIETSTAASTRMHESDRGPHVASPRSKVALMENGLLNGNVALSKGGLNIGKKVGNVPALMKRTQPSGSGL</sequence>
<organism evidence="1 2">
    <name type="scientific">Hibiscus sabdariffa</name>
    <name type="common">roselle</name>
    <dbReference type="NCBI Taxonomy" id="183260"/>
    <lineage>
        <taxon>Eukaryota</taxon>
        <taxon>Viridiplantae</taxon>
        <taxon>Streptophyta</taxon>
        <taxon>Embryophyta</taxon>
        <taxon>Tracheophyta</taxon>
        <taxon>Spermatophyta</taxon>
        <taxon>Magnoliopsida</taxon>
        <taxon>eudicotyledons</taxon>
        <taxon>Gunneridae</taxon>
        <taxon>Pentapetalae</taxon>
        <taxon>rosids</taxon>
        <taxon>malvids</taxon>
        <taxon>Malvales</taxon>
        <taxon>Malvaceae</taxon>
        <taxon>Malvoideae</taxon>
        <taxon>Hibiscus</taxon>
    </lineage>
</organism>
<reference evidence="1 2" key="1">
    <citation type="journal article" date="2024" name="G3 (Bethesda)">
        <title>Genome assembly of Hibiscus sabdariffa L. provides insights into metabolisms of medicinal natural products.</title>
        <authorList>
            <person name="Kim T."/>
        </authorList>
    </citation>
    <scope>NUCLEOTIDE SEQUENCE [LARGE SCALE GENOMIC DNA]</scope>
    <source>
        <strain evidence="1">TK-2024</strain>
        <tissue evidence="1">Old leaves</tissue>
    </source>
</reference>
<accession>A0ABR2QT75</accession>
<name>A0ABR2QT75_9ROSI</name>
<evidence type="ECO:0000313" key="2">
    <source>
        <dbReference type="Proteomes" id="UP001396334"/>
    </source>
</evidence>
<proteinExistence type="predicted"/>